<comment type="caution">
    <text evidence="1">The sequence shown here is derived from an EMBL/GenBank/DDBJ whole genome shotgun (WGS) entry which is preliminary data.</text>
</comment>
<evidence type="ECO:0000313" key="1">
    <source>
        <dbReference type="EMBL" id="GAH62986.1"/>
    </source>
</evidence>
<accession>X1GYL6</accession>
<sequence length="219" mass="24395">TFDIAGAAARDWEDIASVRMGNRDLLMIADTGNNLNVPMPGRIYIVAEPKLNTNKRKVRSKLKCIQCIRFRLEDGWFDSESMGVDATRKRIYFVTKPRKKGQQSTVYELSKPAQPSKKVLVAKRLTVLKGVNTATAMDISPDGLRAVVLTYGNAYEYVRRKSETWAVGFARPPRVIVMPRRSQGESICYGADGKTLYLTSENLPTPLWQVGAGAAAKRP</sequence>
<proteinExistence type="predicted"/>
<organism evidence="1">
    <name type="scientific">marine sediment metagenome</name>
    <dbReference type="NCBI Taxonomy" id="412755"/>
    <lineage>
        <taxon>unclassified sequences</taxon>
        <taxon>metagenomes</taxon>
        <taxon>ecological metagenomes</taxon>
    </lineage>
</organism>
<gene>
    <name evidence="1" type="ORF">S03H2_50091</name>
</gene>
<reference evidence="1" key="1">
    <citation type="journal article" date="2014" name="Front. Microbiol.">
        <title>High frequency of phylogenetically diverse reductive dehalogenase-homologous genes in deep subseafloor sedimentary metagenomes.</title>
        <authorList>
            <person name="Kawai M."/>
            <person name="Futagami T."/>
            <person name="Toyoda A."/>
            <person name="Takaki Y."/>
            <person name="Nishi S."/>
            <person name="Hori S."/>
            <person name="Arai W."/>
            <person name="Tsubouchi T."/>
            <person name="Morono Y."/>
            <person name="Uchiyama I."/>
            <person name="Ito T."/>
            <person name="Fujiyama A."/>
            <person name="Inagaki F."/>
            <person name="Takami H."/>
        </authorList>
    </citation>
    <scope>NUCLEOTIDE SEQUENCE</scope>
    <source>
        <strain evidence="1">Expedition CK06-06</strain>
    </source>
</reference>
<feature type="non-terminal residue" evidence="1">
    <location>
        <position position="1"/>
    </location>
</feature>
<protein>
    <recommendedName>
        <fullName evidence="2">SMP-30/Gluconolactonase/LRE-like region domain-containing protein</fullName>
    </recommendedName>
</protein>
<evidence type="ECO:0008006" key="2">
    <source>
        <dbReference type="Google" id="ProtNLM"/>
    </source>
</evidence>
<dbReference type="AlphaFoldDB" id="X1GYL6"/>
<dbReference type="EMBL" id="BARU01031694">
    <property type="protein sequence ID" value="GAH62986.1"/>
    <property type="molecule type" value="Genomic_DNA"/>
</dbReference>
<name>X1GYL6_9ZZZZ</name>